<sequence>MSDPAGFATVRKLYIAPKCFTPKSSDTAAGTIAQ</sequence>
<protein>
    <submittedName>
        <fullName evidence="1">Uncharacterized protein</fullName>
    </submittedName>
</protein>
<proteinExistence type="predicted"/>
<name>A0A0A9BB28_ARUDO</name>
<dbReference type="AlphaFoldDB" id="A0A0A9BB28"/>
<accession>A0A0A9BB28</accession>
<reference evidence="1" key="1">
    <citation type="submission" date="2014-09" db="EMBL/GenBank/DDBJ databases">
        <authorList>
            <person name="Magalhaes I.L.F."/>
            <person name="Oliveira U."/>
            <person name="Santos F.R."/>
            <person name="Vidigal T.H.D.A."/>
            <person name="Brescovit A.D."/>
            <person name="Santos A.J."/>
        </authorList>
    </citation>
    <scope>NUCLEOTIDE SEQUENCE</scope>
    <source>
        <tissue evidence="1">Shoot tissue taken approximately 20 cm above the soil surface</tissue>
    </source>
</reference>
<evidence type="ECO:0000313" key="1">
    <source>
        <dbReference type="EMBL" id="JAD59388.1"/>
    </source>
</evidence>
<dbReference type="EMBL" id="GBRH01238507">
    <property type="protein sequence ID" value="JAD59388.1"/>
    <property type="molecule type" value="Transcribed_RNA"/>
</dbReference>
<organism evidence="1">
    <name type="scientific">Arundo donax</name>
    <name type="common">Giant reed</name>
    <name type="synonym">Donax arundinaceus</name>
    <dbReference type="NCBI Taxonomy" id="35708"/>
    <lineage>
        <taxon>Eukaryota</taxon>
        <taxon>Viridiplantae</taxon>
        <taxon>Streptophyta</taxon>
        <taxon>Embryophyta</taxon>
        <taxon>Tracheophyta</taxon>
        <taxon>Spermatophyta</taxon>
        <taxon>Magnoliopsida</taxon>
        <taxon>Liliopsida</taxon>
        <taxon>Poales</taxon>
        <taxon>Poaceae</taxon>
        <taxon>PACMAD clade</taxon>
        <taxon>Arundinoideae</taxon>
        <taxon>Arundineae</taxon>
        <taxon>Arundo</taxon>
    </lineage>
</organism>
<reference evidence="1" key="2">
    <citation type="journal article" date="2015" name="Data Brief">
        <title>Shoot transcriptome of the giant reed, Arundo donax.</title>
        <authorList>
            <person name="Barrero R.A."/>
            <person name="Guerrero F.D."/>
            <person name="Moolhuijzen P."/>
            <person name="Goolsby J.A."/>
            <person name="Tidwell J."/>
            <person name="Bellgard S.E."/>
            <person name="Bellgard M.I."/>
        </authorList>
    </citation>
    <scope>NUCLEOTIDE SEQUENCE</scope>
    <source>
        <tissue evidence="1">Shoot tissue taken approximately 20 cm above the soil surface</tissue>
    </source>
</reference>